<feature type="region of interest" description="Disordered" evidence="1">
    <location>
        <begin position="1"/>
        <end position="25"/>
    </location>
</feature>
<evidence type="ECO:0000313" key="3">
    <source>
        <dbReference type="Proteomes" id="UP000823842"/>
    </source>
</evidence>
<feature type="compositionally biased region" description="Basic and acidic residues" evidence="1">
    <location>
        <begin position="1"/>
        <end position="15"/>
    </location>
</feature>
<accession>A0A9D2LQF3</accession>
<gene>
    <name evidence="2" type="ORF">IAA06_00590</name>
</gene>
<name>A0A9D2LQF3_9FIRM</name>
<protein>
    <submittedName>
        <fullName evidence="2">Uncharacterized protein</fullName>
    </submittedName>
</protein>
<sequence length="166" mass="19700">MERAEENKKAKEMSRQMELPDLSGSPKQVEWANTLRIQFIEKYERVLETFRKEGKEKTYLQDHEGFRVIATEQQLMEFRDWILEHKTDAKFYIENRNAYPIFYIKEAVEGLEKEKNAIPEEIQSEIDAEDAALTVQPKNKTKDGVVQIVLDDNVIRVKYILDENFR</sequence>
<dbReference type="AlphaFoldDB" id="A0A9D2LQF3"/>
<evidence type="ECO:0000313" key="2">
    <source>
        <dbReference type="EMBL" id="HJB27281.1"/>
    </source>
</evidence>
<dbReference type="EMBL" id="DWYZ01000015">
    <property type="protein sequence ID" value="HJB27281.1"/>
    <property type="molecule type" value="Genomic_DNA"/>
</dbReference>
<dbReference type="Proteomes" id="UP000823842">
    <property type="component" value="Unassembled WGS sequence"/>
</dbReference>
<reference evidence="2" key="2">
    <citation type="submission" date="2021-04" db="EMBL/GenBank/DDBJ databases">
        <authorList>
            <person name="Gilroy R."/>
        </authorList>
    </citation>
    <scope>NUCLEOTIDE SEQUENCE</scope>
    <source>
        <strain evidence="2">ChiSjej1B19-5720</strain>
    </source>
</reference>
<proteinExistence type="predicted"/>
<evidence type="ECO:0000256" key="1">
    <source>
        <dbReference type="SAM" id="MobiDB-lite"/>
    </source>
</evidence>
<organism evidence="2 3">
    <name type="scientific">Candidatus Blautia faecavium</name>
    <dbReference type="NCBI Taxonomy" id="2838487"/>
    <lineage>
        <taxon>Bacteria</taxon>
        <taxon>Bacillati</taxon>
        <taxon>Bacillota</taxon>
        <taxon>Clostridia</taxon>
        <taxon>Lachnospirales</taxon>
        <taxon>Lachnospiraceae</taxon>
        <taxon>Blautia</taxon>
    </lineage>
</organism>
<comment type="caution">
    <text evidence="2">The sequence shown here is derived from an EMBL/GenBank/DDBJ whole genome shotgun (WGS) entry which is preliminary data.</text>
</comment>
<reference evidence="2" key="1">
    <citation type="journal article" date="2021" name="PeerJ">
        <title>Extensive microbial diversity within the chicken gut microbiome revealed by metagenomics and culture.</title>
        <authorList>
            <person name="Gilroy R."/>
            <person name="Ravi A."/>
            <person name="Getino M."/>
            <person name="Pursley I."/>
            <person name="Horton D.L."/>
            <person name="Alikhan N.F."/>
            <person name="Baker D."/>
            <person name="Gharbi K."/>
            <person name="Hall N."/>
            <person name="Watson M."/>
            <person name="Adriaenssens E.M."/>
            <person name="Foster-Nyarko E."/>
            <person name="Jarju S."/>
            <person name="Secka A."/>
            <person name="Antonio M."/>
            <person name="Oren A."/>
            <person name="Chaudhuri R.R."/>
            <person name="La Ragione R."/>
            <person name="Hildebrand F."/>
            <person name="Pallen M.J."/>
        </authorList>
    </citation>
    <scope>NUCLEOTIDE SEQUENCE</scope>
    <source>
        <strain evidence="2">ChiSjej1B19-5720</strain>
    </source>
</reference>
<feature type="non-terminal residue" evidence="2">
    <location>
        <position position="166"/>
    </location>
</feature>